<dbReference type="EMBL" id="BMMH01000002">
    <property type="protein sequence ID" value="GGK99555.1"/>
    <property type="molecule type" value="Genomic_DNA"/>
</dbReference>
<dbReference type="RefSeq" id="WP_189094086.1">
    <property type="nucleotide sequence ID" value="NZ_BMMH01000002.1"/>
</dbReference>
<protein>
    <submittedName>
        <fullName evidence="2">Uncharacterized protein</fullName>
    </submittedName>
</protein>
<comment type="caution">
    <text evidence="2">The sequence shown here is derived from an EMBL/GenBank/DDBJ whole genome shotgun (WGS) entry which is preliminary data.</text>
</comment>
<sequence>MSTRITKIFAATAIALSLGAIAAPVASASAVSATPIEGSVVIGICVPLGSAEVCI</sequence>
<proteinExistence type="predicted"/>
<reference evidence="2" key="2">
    <citation type="submission" date="2020-09" db="EMBL/GenBank/DDBJ databases">
        <authorList>
            <person name="Sun Q."/>
            <person name="Zhou Y."/>
        </authorList>
    </citation>
    <scope>NUCLEOTIDE SEQUENCE</scope>
    <source>
        <strain evidence="2">CGMCC 4.3508</strain>
    </source>
</reference>
<dbReference type="AlphaFoldDB" id="A0A917RBZ0"/>
<name>A0A917RBZ0_9NOCA</name>
<feature type="chain" id="PRO_5038424955" evidence="1">
    <location>
        <begin position="23"/>
        <end position="55"/>
    </location>
</feature>
<evidence type="ECO:0000256" key="1">
    <source>
        <dbReference type="SAM" id="SignalP"/>
    </source>
</evidence>
<gene>
    <name evidence="2" type="ORF">GCM10011588_12790</name>
</gene>
<accession>A0A917RBZ0</accession>
<evidence type="ECO:0000313" key="3">
    <source>
        <dbReference type="Proteomes" id="UP000638263"/>
    </source>
</evidence>
<reference evidence="2" key="1">
    <citation type="journal article" date="2014" name="Int. J. Syst. Evol. Microbiol.">
        <title>Complete genome sequence of Corynebacterium casei LMG S-19264T (=DSM 44701T), isolated from a smear-ripened cheese.</title>
        <authorList>
            <consortium name="US DOE Joint Genome Institute (JGI-PGF)"/>
            <person name="Walter F."/>
            <person name="Albersmeier A."/>
            <person name="Kalinowski J."/>
            <person name="Ruckert C."/>
        </authorList>
    </citation>
    <scope>NUCLEOTIDE SEQUENCE</scope>
    <source>
        <strain evidence="2">CGMCC 4.3508</strain>
    </source>
</reference>
<keyword evidence="3" id="KW-1185">Reference proteome</keyword>
<evidence type="ECO:0000313" key="2">
    <source>
        <dbReference type="EMBL" id="GGK99555.1"/>
    </source>
</evidence>
<keyword evidence="1" id="KW-0732">Signal</keyword>
<dbReference type="Proteomes" id="UP000638263">
    <property type="component" value="Unassembled WGS sequence"/>
</dbReference>
<organism evidence="2 3">
    <name type="scientific">Nocardia jinanensis</name>
    <dbReference type="NCBI Taxonomy" id="382504"/>
    <lineage>
        <taxon>Bacteria</taxon>
        <taxon>Bacillati</taxon>
        <taxon>Actinomycetota</taxon>
        <taxon>Actinomycetes</taxon>
        <taxon>Mycobacteriales</taxon>
        <taxon>Nocardiaceae</taxon>
        <taxon>Nocardia</taxon>
    </lineage>
</organism>
<feature type="signal peptide" evidence="1">
    <location>
        <begin position="1"/>
        <end position="22"/>
    </location>
</feature>